<dbReference type="InterPro" id="IPR029063">
    <property type="entry name" value="SAM-dependent_MTases_sf"/>
</dbReference>
<dbReference type="PROSITE" id="PS51143">
    <property type="entry name" value="MT_A70"/>
    <property type="match status" value="1"/>
</dbReference>
<dbReference type="PANTHER" id="PTHR12829">
    <property type="entry name" value="N6-ADENOSINE-METHYLTRANSFERASE"/>
    <property type="match status" value="1"/>
</dbReference>
<reference evidence="4" key="1">
    <citation type="journal article" date="2015" name="Nature">
        <title>Complex archaea that bridge the gap between prokaryotes and eukaryotes.</title>
        <authorList>
            <person name="Spang A."/>
            <person name="Saw J.H."/>
            <person name="Jorgensen S.L."/>
            <person name="Zaremba-Niedzwiedzka K."/>
            <person name="Martijn J."/>
            <person name="Lind A.E."/>
            <person name="van Eijk R."/>
            <person name="Schleper C."/>
            <person name="Guy L."/>
            <person name="Ettema T.J."/>
        </authorList>
    </citation>
    <scope>NUCLEOTIDE SEQUENCE</scope>
</reference>
<keyword evidence="1" id="KW-0489">Methyltransferase</keyword>
<organism evidence="4">
    <name type="scientific">marine sediment metagenome</name>
    <dbReference type="NCBI Taxonomy" id="412755"/>
    <lineage>
        <taxon>unclassified sequences</taxon>
        <taxon>metagenomes</taxon>
        <taxon>ecological metagenomes</taxon>
    </lineage>
</organism>
<proteinExistence type="predicted"/>
<dbReference type="EMBL" id="LAZR01051491">
    <property type="protein sequence ID" value="KKK85043.1"/>
    <property type="molecule type" value="Genomic_DNA"/>
</dbReference>
<comment type="caution">
    <text evidence="4">The sequence shown here is derived from an EMBL/GenBank/DDBJ whole genome shotgun (WGS) entry which is preliminary data.</text>
</comment>
<evidence type="ECO:0000256" key="2">
    <source>
        <dbReference type="ARBA" id="ARBA00022679"/>
    </source>
</evidence>
<sequence length="189" mass="21262">MLFSRNTMAGAPYGVIYADPPWPSGKRHKGSHIGRTVAPPYPTMKKRELLEFPVGDLADDRTILVLWSTWMHLDLALQCIEAWGFDYCTGMPWLKVNESGKISNGLGIWFLNCSEPLLIAKRIAARNPRPARLGIIIAQRAKRGAGLHSRKPEEAANWIESKMPGPYIELFATKRRRGWTTWGAGHAIR</sequence>
<dbReference type="GO" id="GO:0005634">
    <property type="term" value="C:nucleus"/>
    <property type="evidence" value="ECO:0007669"/>
    <property type="project" value="TreeGrafter"/>
</dbReference>
<evidence type="ECO:0000313" key="4">
    <source>
        <dbReference type="EMBL" id="KKK85043.1"/>
    </source>
</evidence>
<evidence type="ECO:0000256" key="1">
    <source>
        <dbReference type="ARBA" id="ARBA00022603"/>
    </source>
</evidence>
<dbReference type="InterPro" id="IPR007757">
    <property type="entry name" value="MT-A70-like"/>
</dbReference>
<keyword evidence="2" id="KW-0808">Transferase</keyword>
<name>A0A0F8YUA8_9ZZZZ</name>
<accession>A0A0F8YUA8</accession>
<dbReference type="SUPFAM" id="SSF53335">
    <property type="entry name" value="S-adenosyl-L-methionine-dependent methyltransferases"/>
    <property type="match status" value="1"/>
</dbReference>
<dbReference type="GO" id="GO:0032259">
    <property type="term" value="P:methylation"/>
    <property type="evidence" value="ECO:0007669"/>
    <property type="project" value="UniProtKB-KW"/>
</dbReference>
<dbReference type="PANTHER" id="PTHR12829:SF7">
    <property type="entry name" value="N6-ADENOSINE-METHYLTRANSFERASE CATALYTIC SUBUNIT"/>
    <property type="match status" value="1"/>
</dbReference>
<dbReference type="AlphaFoldDB" id="A0A0F8YUA8"/>
<dbReference type="GO" id="GO:0001734">
    <property type="term" value="F:mRNA m(6)A methyltransferase activity"/>
    <property type="evidence" value="ECO:0007669"/>
    <property type="project" value="UniProtKB-ARBA"/>
</dbReference>
<gene>
    <name evidence="4" type="ORF">LCGC14_2777260</name>
</gene>
<dbReference type="Pfam" id="PF05063">
    <property type="entry name" value="MT-A70"/>
    <property type="match status" value="1"/>
</dbReference>
<evidence type="ECO:0000256" key="3">
    <source>
        <dbReference type="ARBA" id="ARBA00022691"/>
    </source>
</evidence>
<evidence type="ECO:0008006" key="5">
    <source>
        <dbReference type="Google" id="ProtNLM"/>
    </source>
</evidence>
<keyword evidence="3" id="KW-0949">S-adenosyl-L-methionine</keyword>
<protein>
    <recommendedName>
        <fullName evidence="5">MT-A70 family protein</fullName>
    </recommendedName>
</protein>